<evidence type="ECO:0000313" key="9">
    <source>
        <dbReference type="Proteomes" id="UP000515124"/>
    </source>
</evidence>
<dbReference type="SMART" id="SM00575">
    <property type="entry name" value="ZnF_PMZ"/>
    <property type="match status" value="1"/>
</dbReference>
<comment type="similarity">
    <text evidence="1 6">Belongs to the FHY3/FAR1 family.</text>
</comment>
<sequence length="614" mass="71380">MKHMLRINRCMSKAQKAHADDAEKSGIPIKATMELMSREVGGRENLGFLDKDYRNYIHKKRKTNMEKGDAGAILQYFQKVQLDDSSFFYAMQLDEDDMITNIFWADSRSISDYRLFGDVVCFDTTYRTNEYGRPFAPFVGVNHHKQTIIFGAALLYDETAKSFKWLFETFLSAMSEKQPKTILTDQSAAMASAILEVFPETSHRLCVWHIYQNAAKNLSHVFHGSKEFAHDFSTCVYDHEDVNEWLLAWNHMLDKYSLKGNKWLKEIFELREKWALVYGRSTFTADMKSTQRSECMNNVLKKYLKPKHNLLRFFEHYERVLVDRRYEELVADFKMLQTTPVLLLSVEMLRHGVEVYTPEVFKLFQEEYKRILDYNIYKVGKSEMTTEYKVSYIGKSQEHLVKFEASTEKVNCSCLKFTFVGILCAHAMKVLDKKNVKRIPSQYILNRWRRDAKAKSITSYNGFGIHDNPKESMGKRYNHLCRNFREIASFAAEHGKLTEYVDQCSIDMLKGLEEIKTNLFCGNQHVDRVVEQTNSATPLVTGVKRKATVGRPRNRLKDPLERKRQKTSTKASARRQITMQEIDFASGGSQVQQIVGHEEQVHIDAFSQDQELGS</sequence>
<proteinExistence type="inferred from homology"/>
<keyword evidence="2 6" id="KW-0479">Metal-binding</keyword>
<dbReference type="Proteomes" id="UP000515124">
    <property type="component" value="Unplaced"/>
</dbReference>
<dbReference type="InterPro" id="IPR007527">
    <property type="entry name" value="Znf_SWIM"/>
</dbReference>
<dbReference type="GeneID" id="110750130"/>
<comment type="subcellular location">
    <subcellularLocation>
        <location evidence="6">Nucleus</location>
    </subcellularLocation>
</comment>
<dbReference type="Pfam" id="PF04434">
    <property type="entry name" value="SWIM"/>
    <property type="match status" value="1"/>
</dbReference>
<accession>A0A6P5RSQ9</accession>
<dbReference type="AlphaFoldDB" id="A0A6P5RSQ9"/>
<evidence type="ECO:0000259" key="8">
    <source>
        <dbReference type="PROSITE" id="PS50966"/>
    </source>
</evidence>
<keyword evidence="3 5" id="KW-0863">Zinc-finger</keyword>
<evidence type="ECO:0000256" key="3">
    <source>
        <dbReference type="ARBA" id="ARBA00022771"/>
    </source>
</evidence>
<dbReference type="InterPro" id="IPR031052">
    <property type="entry name" value="FHY3/FAR1"/>
</dbReference>
<evidence type="ECO:0000256" key="2">
    <source>
        <dbReference type="ARBA" id="ARBA00022723"/>
    </source>
</evidence>
<dbReference type="GO" id="GO:0005634">
    <property type="term" value="C:nucleus"/>
    <property type="evidence" value="ECO:0007669"/>
    <property type="project" value="UniProtKB-SubCell"/>
</dbReference>
<dbReference type="GO" id="GO:0006355">
    <property type="term" value="P:regulation of DNA-templated transcription"/>
    <property type="evidence" value="ECO:0007669"/>
    <property type="project" value="UniProtKB-UniRule"/>
</dbReference>
<dbReference type="Pfam" id="PF10551">
    <property type="entry name" value="MULE"/>
    <property type="match status" value="1"/>
</dbReference>
<dbReference type="RefSeq" id="XP_021806094.1">
    <property type="nucleotide sequence ID" value="XM_021950402.1"/>
</dbReference>
<evidence type="ECO:0000313" key="10">
    <source>
        <dbReference type="RefSeq" id="XP_021806094.1"/>
    </source>
</evidence>
<dbReference type="PANTHER" id="PTHR31669">
    <property type="entry name" value="PROTEIN FAR1-RELATED SEQUENCE 10-RELATED"/>
    <property type="match status" value="1"/>
</dbReference>
<keyword evidence="9" id="KW-1185">Reference proteome</keyword>
<comment type="function">
    <text evidence="6">Putative transcription activator involved in regulating light control of development.</text>
</comment>
<keyword evidence="6" id="KW-0539">Nucleus</keyword>
<evidence type="ECO:0000256" key="6">
    <source>
        <dbReference type="RuleBase" id="RU367018"/>
    </source>
</evidence>
<dbReference type="PROSITE" id="PS50966">
    <property type="entry name" value="ZF_SWIM"/>
    <property type="match status" value="1"/>
</dbReference>
<evidence type="ECO:0000256" key="4">
    <source>
        <dbReference type="ARBA" id="ARBA00022833"/>
    </source>
</evidence>
<name>A0A6P5RSQ9_PRUAV</name>
<protein>
    <recommendedName>
        <fullName evidence="6">Protein FAR1-RELATED SEQUENCE</fullName>
    </recommendedName>
</protein>
<dbReference type="InterPro" id="IPR006564">
    <property type="entry name" value="Znf_PMZ"/>
</dbReference>
<keyword evidence="4 6" id="KW-0862">Zinc</keyword>
<reference evidence="10" key="1">
    <citation type="submission" date="2025-08" db="UniProtKB">
        <authorList>
            <consortium name="RefSeq"/>
        </authorList>
    </citation>
    <scope>IDENTIFICATION</scope>
</reference>
<gene>
    <name evidence="10" type="primary">LOC110750130</name>
</gene>
<feature type="domain" description="SWIM-type" evidence="8">
    <location>
        <begin position="399"/>
        <end position="435"/>
    </location>
</feature>
<dbReference type="PANTHER" id="PTHR31669:SF299">
    <property type="entry name" value="PROTEIN FAR1-RELATED SEQUENCE"/>
    <property type="match status" value="1"/>
</dbReference>
<dbReference type="GO" id="GO:0008270">
    <property type="term" value="F:zinc ion binding"/>
    <property type="evidence" value="ECO:0007669"/>
    <property type="project" value="UniProtKB-UniRule"/>
</dbReference>
<evidence type="ECO:0000256" key="7">
    <source>
        <dbReference type="SAM" id="MobiDB-lite"/>
    </source>
</evidence>
<dbReference type="KEGG" id="pavi:110750130"/>
<evidence type="ECO:0000256" key="1">
    <source>
        <dbReference type="ARBA" id="ARBA00005889"/>
    </source>
</evidence>
<dbReference type="InterPro" id="IPR018289">
    <property type="entry name" value="MULE_transposase_dom"/>
</dbReference>
<evidence type="ECO:0000256" key="5">
    <source>
        <dbReference type="PROSITE-ProRule" id="PRU00325"/>
    </source>
</evidence>
<organism evidence="9 10">
    <name type="scientific">Prunus avium</name>
    <name type="common">Cherry</name>
    <name type="synonym">Cerasus avium</name>
    <dbReference type="NCBI Taxonomy" id="42229"/>
    <lineage>
        <taxon>Eukaryota</taxon>
        <taxon>Viridiplantae</taxon>
        <taxon>Streptophyta</taxon>
        <taxon>Embryophyta</taxon>
        <taxon>Tracheophyta</taxon>
        <taxon>Spermatophyta</taxon>
        <taxon>Magnoliopsida</taxon>
        <taxon>eudicotyledons</taxon>
        <taxon>Gunneridae</taxon>
        <taxon>Pentapetalae</taxon>
        <taxon>rosids</taxon>
        <taxon>fabids</taxon>
        <taxon>Rosales</taxon>
        <taxon>Rosaceae</taxon>
        <taxon>Amygdaloideae</taxon>
        <taxon>Amygdaleae</taxon>
        <taxon>Prunus</taxon>
    </lineage>
</organism>
<feature type="region of interest" description="Disordered" evidence="7">
    <location>
        <begin position="550"/>
        <end position="574"/>
    </location>
</feature>